<comment type="caution">
    <text evidence="1">The sequence shown here is derived from an EMBL/GenBank/DDBJ whole genome shotgun (WGS) entry which is preliminary data.</text>
</comment>
<evidence type="ECO:0000313" key="2">
    <source>
        <dbReference type="Proteomes" id="UP000011991"/>
    </source>
</evidence>
<dbReference type="PATRIC" id="fig|1265738.3.peg.2180"/>
<accession>M5RNM5</accession>
<organism evidence="1 2">
    <name type="scientific">Rhodopirellula maiorica SM1</name>
    <dbReference type="NCBI Taxonomy" id="1265738"/>
    <lineage>
        <taxon>Bacteria</taxon>
        <taxon>Pseudomonadati</taxon>
        <taxon>Planctomycetota</taxon>
        <taxon>Planctomycetia</taxon>
        <taxon>Pirellulales</taxon>
        <taxon>Pirellulaceae</taxon>
        <taxon>Novipirellula</taxon>
    </lineage>
</organism>
<name>M5RNM5_9BACT</name>
<proteinExistence type="predicted"/>
<protein>
    <submittedName>
        <fullName evidence="1">Uncharacterized protein</fullName>
    </submittedName>
</protein>
<sequence>MRRLAAAVAWLNYVEELMQDDSQFSVLSSFPLAVLDVVGGLN</sequence>
<dbReference type="AlphaFoldDB" id="M5RNM5"/>
<dbReference type="EMBL" id="ANOG01000307">
    <property type="protein sequence ID" value="EMI20900.1"/>
    <property type="molecule type" value="Genomic_DNA"/>
</dbReference>
<dbReference type="Proteomes" id="UP000011991">
    <property type="component" value="Unassembled WGS sequence"/>
</dbReference>
<reference evidence="1 2" key="1">
    <citation type="journal article" date="2013" name="Mar. Genomics">
        <title>Expression of sulfatases in Rhodopirellula baltica and the diversity of sulfatases in the genus Rhodopirellula.</title>
        <authorList>
            <person name="Wegner C.E."/>
            <person name="Richter-Heitmann T."/>
            <person name="Klindworth A."/>
            <person name="Klockow C."/>
            <person name="Richter M."/>
            <person name="Achstetter T."/>
            <person name="Glockner F.O."/>
            <person name="Harder J."/>
        </authorList>
    </citation>
    <scope>NUCLEOTIDE SEQUENCE [LARGE SCALE GENOMIC DNA]</scope>
    <source>
        <strain evidence="1 2">SM1</strain>
    </source>
</reference>
<evidence type="ECO:0000313" key="1">
    <source>
        <dbReference type="EMBL" id="EMI20900.1"/>
    </source>
</evidence>
<keyword evidence="2" id="KW-1185">Reference proteome</keyword>
<gene>
    <name evidence="1" type="ORF">RMSM_02175</name>
</gene>